<organism evidence="2 3">
    <name type="scientific">Candidatus Thiomargarita nelsonii</name>
    <dbReference type="NCBI Taxonomy" id="1003181"/>
    <lineage>
        <taxon>Bacteria</taxon>
        <taxon>Pseudomonadati</taxon>
        <taxon>Pseudomonadota</taxon>
        <taxon>Gammaproteobacteria</taxon>
        <taxon>Thiotrichales</taxon>
        <taxon>Thiotrichaceae</taxon>
        <taxon>Thiomargarita</taxon>
    </lineage>
</organism>
<comment type="caution">
    <text evidence="2">The sequence shown here is derived from an EMBL/GenBank/DDBJ whole genome shotgun (WGS) entry which is preliminary data.</text>
</comment>
<dbReference type="Proteomes" id="UP000030428">
    <property type="component" value="Unassembled WGS sequence"/>
</dbReference>
<sequence length="92" mass="10300">MNYIAEAIKPLPALLIVLALHALVLWQVVQQQPRVVQPPKPIMISLITPPKPPSAVKALPVTLKKEPVAKPKSLKKQKRIKVKKPKRIKPKN</sequence>
<gene>
    <name evidence="2" type="ORF">PN36_34530</name>
</gene>
<proteinExistence type="predicted"/>
<evidence type="ECO:0000313" key="2">
    <source>
        <dbReference type="EMBL" id="KHD07068.1"/>
    </source>
</evidence>
<name>A0A0A6P8K6_9GAMM</name>
<protein>
    <submittedName>
        <fullName evidence="2">Uncharacterized protein</fullName>
    </submittedName>
</protein>
<dbReference type="EMBL" id="JSZA02000386">
    <property type="protein sequence ID" value="KHD07068.1"/>
    <property type="molecule type" value="Genomic_DNA"/>
</dbReference>
<feature type="compositionally biased region" description="Basic residues" evidence="1">
    <location>
        <begin position="72"/>
        <end position="92"/>
    </location>
</feature>
<dbReference type="AlphaFoldDB" id="A0A0A6P8K6"/>
<evidence type="ECO:0000256" key="1">
    <source>
        <dbReference type="SAM" id="MobiDB-lite"/>
    </source>
</evidence>
<accession>A0A0A6P8K6</accession>
<feature type="region of interest" description="Disordered" evidence="1">
    <location>
        <begin position="67"/>
        <end position="92"/>
    </location>
</feature>
<reference evidence="2 3" key="1">
    <citation type="journal article" date="2016" name="Front. Microbiol.">
        <title>Single-Cell (Meta-)Genomics of a Dimorphic Candidatus Thiomargarita nelsonii Reveals Genomic Plasticity.</title>
        <authorList>
            <person name="Flood B.E."/>
            <person name="Fliss P."/>
            <person name="Jones D.S."/>
            <person name="Dick G.J."/>
            <person name="Jain S."/>
            <person name="Kaster A.K."/>
            <person name="Winkel M."/>
            <person name="Mussmann M."/>
            <person name="Bailey J."/>
        </authorList>
    </citation>
    <scope>NUCLEOTIDE SEQUENCE [LARGE SCALE GENOMIC DNA]</scope>
    <source>
        <strain evidence="2">Hydrate Ridge</strain>
    </source>
</reference>
<evidence type="ECO:0000313" key="3">
    <source>
        <dbReference type="Proteomes" id="UP000030428"/>
    </source>
</evidence>
<keyword evidence="3" id="KW-1185">Reference proteome</keyword>